<dbReference type="SUPFAM" id="SSF161111">
    <property type="entry name" value="Cation efflux protein transmembrane domain-like"/>
    <property type="match status" value="1"/>
</dbReference>
<feature type="transmembrane region" description="Helical" evidence="11">
    <location>
        <begin position="83"/>
        <end position="104"/>
    </location>
</feature>
<dbReference type="AlphaFoldDB" id="A0AAD9QKW9"/>
<evidence type="ECO:0000313" key="13">
    <source>
        <dbReference type="Proteomes" id="UP001249851"/>
    </source>
</evidence>
<protein>
    <submittedName>
        <fullName evidence="12">Transmembrane protein 163</fullName>
    </submittedName>
</protein>
<dbReference type="GO" id="GO:0031901">
    <property type="term" value="C:early endosome membrane"/>
    <property type="evidence" value="ECO:0007669"/>
    <property type="project" value="UniProtKB-SubCell"/>
</dbReference>
<name>A0AAD9QKW9_ACRCE</name>
<feature type="transmembrane region" description="Helical" evidence="11">
    <location>
        <begin position="190"/>
        <end position="211"/>
    </location>
</feature>
<dbReference type="PANTHER" id="PTHR31937:SF2">
    <property type="entry name" value="TRANSMEMBRANE PROTEIN 163"/>
    <property type="match status" value="1"/>
</dbReference>
<dbReference type="Gene3D" id="1.20.1510.10">
    <property type="entry name" value="Cation efflux protein transmembrane domain"/>
    <property type="match status" value="1"/>
</dbReference>
<evidence type="ECO:0000256" key="4">
    <source>
        <dbReference type="ARBA" id="ARBA00022692"/>
    </source>
</evidence>
<dbReference type="EMBL" id="JARQWQ010000027">
    <property type="protein sequence ID" value="KAK2562836.1"/>
    <property type="molecule type" value="Genomic_DNA"/>
</dbReference>
<keyword evidence="5" id="KW-0967">Endosome</keyword>
<feature type="transmembrane region" description="Helical" evidence="11">
    <location>
        <begin position="223"/>
        <end position="241"/>
    </location>
</feature>
<reference evidence="12" key="2">
    <citation type="journal article" date="2023" name="Science">
        <title>Genomic signatures of disease resistance in endangered staghorn corals.</title>
        <authorList>
            <person name="Vollmer S.V."/>
            <person name="Selwyn J.D."/>
            <person name="Despard B.A."/>
            <person name="Roesel C.L."/>
        </authorList>
    </citation>
    <scope>NUCLEOTIDE SEQUENCE</scope>
    <source>
        <strain evidence="12">K2</strain>
    </source>
</reference>
<keyword evidence="6" id="KW-0862">Zinc</keyword>
<dbReference type="InterPro" id="IPR027469">
    <property type="entry name" value="Cation_efflux_TMD_sf"/>
</dbReference>
<accession>A0AAD9QKW9</accession>
<sequence length="259" mass="28307">MDNDNGDNETFLSSSSGDEEVENYRGCASSYLVEERENSKKYFTQNFRTRWTRAAGGLAVISFIATIVFSLAAFITSKGTESSAVFAAGFDAFFAAINVVAVCWRFRDDVNGDIGPKREKAAASVIAATFILGGSATLAISLYHLKINDHPKKTDEMLIVLGIGFVIYLILCSLQCHIATILQSVSMKALAVDSGLAAAMDAGLLLSSWLFREEQNLWFLDHAFAGILGFISSMYGLILVFKVMELSKMKETALFSPRK</sequence>
<feature type="transmembrane region" description="Helical" evidence="11">
    <location>
        <begin position="125"/>
        <end position="145"/>
    </location>
</feature>
<evidence type="ECO:0000256" key="8">
    <source>
        <dbReference type="ARBA" id="ARBA00023018"/>
    </source>
</evidence>
<keyword evidence="13" id="KW-1185">Reference proteome</keyword>
<evidence type="ECO:0000256" key="9">
    <source>
        <dbReference type="ARBA" id="ARBA00023136"/>
    </source>
</evidence>
<dbReference type="PANTHER" id="PTHR31937">
    <property type="entry name" value="TRANSMEMBRANE PROTEIN 163"/>
    <property type="match status" value="1"/>
</dbReference>
<evidence type="ECO:0000256" key="6">
    <source>
        <dbReference type="ARBA" id="ARBA00022833"/>
    </source>
</evidence>
<keyword evidence="4 11" id="KW-0812">Transmembrane</keyword>
<evidence type="ECO:0000256" key="10">
    <source>
        <dbReference type="ARBA" id="ARBA00023329"/>
    </source>
</evidence>
<dbReference type="InterPro" id="IPR026765">
    <property type="entry name" value="Tmem163"/>
</dbReference>
<comment type="subcellular location">
    <subcellularLocation>
        <location evidence="2">Cytoplasmic vesicle</location>
        <location evidence="2">Secretory vesicle</location>
        <location evidence="2">Synaptic vesicle membrane</location>
        <topology evidence="2">Multi-pass membrane protein</topology>
    </subcellularLocation>
    <subcellularLocation>
        <location evidence="1">Early endosome membrane</location>
    </subcellularLocation>
</comment>
<reference evidence="12" key="1">
    <citation type="journal article" date="2023" name="G3 (Bethesda)">
        <title>Whole genome assembly and annotation of the endangered Caribbean coral Acropora cervicornis.</title>
        <authorList>
            <person name="Selwyn J.D."/>
            <person name="Vollmer S.V."/>
        </authorList>
    </citation>
    <scope>NUCLEOTIDE SEQUENCE</scope>
    <source>
        <strain evidence="12">K2</strain>
    </source>
</reference>
<dbReference type="Proteomes" id="UP001249851">
    <property type="component" value="Unassembled WGS sequence"/>
</dbReference>
<keyword evidence="8" id="KW-0770">Synapse</keyword>
<feature type="transmembrane region" description="Helical" evidence="11">
    <location>
        <begin position="55"/>
        <end position="77"/>
    </location>
</feature>
<organism evidence="12 13">
    <name type="scientific">Acropora cervicornis</name>
    <name type="common">Staghorn coral</name>
    <dbReference type="NCBI Taxonomy" id="6130"/>
    <lineage>
        <taxon>Eukaryota</taxon>
        <taxon>Metazoa</taxon>
        <taxon>Cnidaria</taxon>
        <taxon>Anthozoa</taxon>
        <taxon>Hexacorallia</taxon>
        <taxon>Scleractinia</taxon>
        <taxon>Astrocoeniina</taxon>
        <taxon>Acroporidae</taxon>
        <taxon>Acropora</taxon>
    </lineage>
</organism>
<evidence type="ECO:0000256" key="11">
    <source>
        <dbReference type="SAM" id="Phobius"/>
    </source>
</evidence>
<evidence type="ECO:0000256" key="7">
    <source>
        <dbReference type="ARBA" id="ARBA00022989"/>
    </source>
</evidence>
<comment type="similarity">
    <text evidence="3">Belongs to the TMEM163 family.</text>
</comment>
<evidence type="ECO:0000256" key="2">
    <source>
        <dbReference type="ARBA" id="ARBA00004644"/>
    </source>
</evidence>
<evidence type="ECO:0000256" key="1">
    <source>
        <dbReference type="ARBA" id="ARBA00004146"/>
    </source>
</evidence>
<comment type="caution">
    <text evidence="12">The sequence shown here is derived from an EMBL/GenBank/DDBJ whole genome shotgun (WGS) entry which is preliminary data.</text>
</comment>
<evidence type="ECO:0000313" key="12">
    <source>
        <dbReference type="EMBL" id="KAK2562836.1"/>
    </source>
</evidence>
<keyword evidence="7 11" id="KW-1133">Transmembrane helix</keyword>
<evidence type="ECO:0000256" key="5">
    <source>
        <dbReference type="ARBA" id="ARBA00022753"/>
    </source>
</evidence>
<keyword evidence="10" id="KW-0968">Cytoplasmic vesicle</keyword>
<keyword evidence="9 11" id="KW-0472">Membrane</keyword>
<gene>
    <name evidence="12" type="ORF">P5673_013794</name>
</gene>
<feature type="transmembrane region" description="Helical" evidence="11">
    <location>
        <begin position="157"/>
        <end position="178"/>
    </location>
</feature>
<proteinExistence type="inferred from homology"/>
<evidence type="ECO:0000256" key="3">
    <source>
        <dbReference type="ARBA" id="ARBA00008731"/>
    </source>
</evidence>
<dbReference type="GO" id="GO:0030672">
    <property type="term" value="C:synaptic vesicle membrane"/>
    <property type="evidence" value="ECO:0007669"/>
    <property type="project" value="UniProtKB-SubCell"/>
</dbReference>